<evidence type="ECO:0000256" key="10">
    <source>
        <dbReference type="SAM" id="Phobius"/>
    </source>
</evidence>
<reference evidence="11" key="2">
    <citation type="submission" date="2023-03" db="EMBL/GenBank/DDBJ databases">
        <authorList>
            <person name="Inwood S.N."/>
            <person name="Skelly J.G."/>
            <person name="Guhlin J."/>
            <person name="Harrop T.W.R."/>
            <person name="Goldson S.G."/>
            <person name="Dearden P.K."/>
        </authorList>
    </citation>
    <scope>NUCLEOTIDE SEQUENCE</scope>
    <source>
        <strain evidence="11">Irish</strain>
        <tissue evidence="11">Whole body</tissue>
    </source>
</reference>
<dbReference type="PANTHER" id="PTHR21137">
    <property type="entry name" value="ODORANT RECEPTOR"/>
    <property type="match status" value="1"/>
</dbReference>
<keyword evidence="3" id="KW-0716">Sensory transduction</keyword>
<keyword evidence="5" id="KW-0552">Olfaction</keyword>
<dbReference type="EMBL" id="JAQQBS010000002">
    <property type="protein sequence ID" value="KAK0171696.1"/>
    <property type="molecule type" value="Genomic_DNA"/>
</dbReference>
<feature type="transmembrane region" description="Helical" evidence="10">
    <location>
        <begin position="266"/>
        <end position="289"/>
    </location>
</feature>
<evidence type="ECO:0000256" key="5">
    <source>
        <dbReference type="ARBA" id="ARBA00022725"/>
    </source>
</evidence>
<evidence type="ECO:0000256" key="7">
    <source>
        <dbReference type="ARBA" id="ARBA00023136"/>
    </source>
</evidence>
<feature type="transmembrane region" description="Helical" evidence="10">
    <location>
        <begin position="30"/>
        <end position="56"/>
    </location>
</feature>
<evidence type="ECO:0000256" key="1">
    <source>
        <dbReference type="ARBA" id="ARBA00004651"/>
    </source>
</evidence>
<keyword evidence="4 10" id="KW-0812">Transmembrane</keyword>
<keyword evidence="7 10" id="KW-0472">Membrane</keyword>
<feature type="transmembrane region" description="Helical" evidence="10">
    <location>
        <begin position="301"/>
        <end position="318"/>
    </location>
</feature>
<keyword evidence="8" id="KW-0675">Receptor</keyword>
<accession>A0AA39FLL9</accession>
<proteinExistence type="predicted"/>
<keyword evidence="6 10" id="KW-1133">Transmembrane helix</keyword>
<comment type="subcellular location">
    <subcellularLocation>
        <location evidence="1">Cell membrane</location>
        <topology evidence="1">Multi-pass membrane protein</topology>
    </subcellularLocation>
</comment>
<dbReference type="Proteomes" id="UP001168990">
    <property type="component" value="Unassembled WGS sequence"/>
</dbReference>
<evidence type="ECO:0000256" key="3">
    <source>
        <dbReference type="ARBA" id="ARBA00022606"/>
    </source>
</evidence>
<feature type="transmembrane region" description="Helical" evidence="10">
    <location>
        <begin position="173"/>
        <end position="199"/>
    </location>
</feature>
<dbReference type="PANTHER" id="PTHR21137:SF35">
    <property type="entry name" value="ODORANT RECEPTOR 19A-RELATED"/>
    <property type="match status" value="1"/>
</dbReference>
<evidence type="ECO:0008006" key="13">
    <source>
        <dbReference type="Google" id="ProtNLM"/>
    </source>
</evidence>
<evidence type="ECO:0000256" key="2">
    <source>
        <dbReference type="ARBA" id="ARBA00022475"/>
    </source>
</evidence>
<name>A0AA39FLL9_9HYME</name>
<dbReference type="AlphaFoldDB" id="A0AA39FLL9"/>
<dbReference type="GO" id="GO:0004984">
    <property type="term" value="F:olfactory receptor activity"/>
    <property type="evidence" value="ECO:0007669"/>
    <property type="project" value="InterPro"/>
</dbReference>
<evidence type="ECO:0000256" key="6">
    <source>
        <dbReference type="ARBA" id="ARBA00022989"/>
    </source>
</evidence>
<protein>
    <recommendedName>
        <fullName evidence="13">Odorant receptor</fullName>
    </recommendedName>
</protein>
<evidence type="ECO:0000256" key="9">
    <source>
        <dbReference type="ARBA" id="ARBA00023224"/>
    </source>
</evidence>
<evidence type="ECO:0000256" key="4">
    <source>
        <dbReference type="ARBA" id="ARBA00022692"/>
    </source>
</evidence>
<organism evidence="11 12">
    <name type="scientific">Microctonus aethiopoides</name>
    <dbReference type="NCBI Taxonomy" id="144406"/>
    <lineage>
        <taxon>Eukaryota</taxon>
        <taxon>Metazoa</taxon>
        <taxon>Ecdysozoa</taxon>
        <taxon>Arthropoda</taxon>
        <taxon>Hexapoda</taxon>
        <taxon>Insecta</taxon>
        <taxon>Pterygota</taxon>
        <taxon>Neoptera</taxon>
        <taxon>Endopterygota</taxon>
        <taxon>Hymenoptera</taxon>
        <taxon>Apocrita</taxon>
        <taxon>Ichneumonoidea</taxon>
        <taxon>Braconidae</taxon>
        <taxon>Euphorinae</taxon>
        <taxon>Microctonus</taxon>
    </lineage>
</organism>
<dbReference type="InterPro" id="IPR004117">
    <property type="entry name" value="7tm6_olfct_rcpt"/>
</dbReference>
<keyword evidence="2" id="KW-1003">Cell membrane</keyword>
<keyword evidence="9" id="KW-0807">Transducer</keyword>
<evidence type="ECO:0000256" key="8">
    <source>
        <dbReference type="ARBA" id="ARBA00023170"/>
    </source>
</evidence>
<keyword evidence="12" id="KW-1185">Reference proteome</keyword>
<gene>
    <name evidence="11" type="ORF">PV328_005117</name>
</gene>
<reference evidence="11" key="1">
    <citation type="journal article" date="2023" name="bioRxiv">
        <title>Scaffold-level genome assemblies of two parasitoid biocontrol wasps reveal the parthenogenesis mechanism and an associated novel virus.</title>
        <authorList>
            <person name="Inwood S."/>
            <person name="Skelly J."/>
            <person name="Guhlin J."/>
            <person name="Harrop T."/>
            <person name="Goldson S."/>
            <person name="Dearden P."/>
        </authorList>
    </citation>
    <scope>NUCLEOTIDE SEQUENCE</scope>
    <source>
        <strain evidence="11">Irish</strain>
        <tissue evidence="11">Whole body</tissue>
    </source>
</reference>
<dbReference type="GO" id="GO:0005886">
    <property type="term" value="C:plasma membrane"/>
    <property type="evidence" value="ECO:0007669"/>
    <property type="project" value="UniProtKB-SubCell"/>
</dbReference>
<dbReference type="Pfam" id="PF02949">
    <property type="entry name" value="7tm_6"/>
    <property type="match status" value="2"/>
</dbReference>
<dbReference type="GO" id="GO:0007165">
    <property type="term" value="P:signal transduction"/>
    <property type="evidence" value="ECO:0007669"/>
    <property type="project" value="UniProtKB-KW"/>
</dbReference>
<comment type="caution">
    <text evidence="11">The sequence shown here is derived from an EMBL/GenBank/DDBJ whole genome shotgun (WGS) entry which is preliminary data.</text>
</comment>
<dbReference type="GO" id="GO:0005549">
    <property type="term" value="F:odorant binding"/>
    <property type="evidence" value="ECO:0007669"/>
    <property type="project" value="InterPro"/>
</dbReference>
<feature type="transmembrane region" description="Helical" evidence="10">
    <location>
        <begin position="442"/>
        <end position="466"/>
    </location>
</feature>
<sequence>MQSILPGTFMVFQIIGFWKPLYWTSPLLDWLYTFYMTIAFFFVYSFSIAGIIGLIFSNNSLSETTNDCFIFLSVVAVCGKTVNVVSYRKTIIWMLDTLGNDLSASRNKEETEIQNNHDHFIWINTVIYGVLSEITVFTNTVGTLFRDIPIGKLPYNTYIPWDYSQGFMYWLTYAYQIISVILSANVAIAYDTLVAGMIVQVSAKLNILKYRFSNFTILLDTILSTMPIGDRHYNIIKLKIERKLLANYIKYHILIFKLASIINSTFTSIIFAQCSISTIVICVSVYNLANVELFTAECTGIILYLCCMLTEIFYLCAAGNEVTLVSESVGDAIYAMDWTNLNPSTVKGLIIIMSRTLHPIIFTSGHIVTLSHDSFKSSSHSLMETTNDCFVLLSIIAICGKTINVVTCRKTIIWILDTLGSDPCVPRNKEEIAIQKSMDRFIWINTVIYGVLTEVTVFMITIGTLFQDIPIGTLPYNTYVPWDYSQGFMYWLAYSYQMASVILSANVDIGYDTLVPGMIMQICAKLHILKYRLNQLPILLAQNKLTNDYDNDDHKYSVNKLKIERKLVADCVKYHLLIFNVYIIANIDIFTSEATGIMLYLCCMLMEVLLLYAAGNEVTIVSESVSDAIYNMDWTDLHKSTIKSLIIMMCRALRKIVFTCGFIVTLSLDSFKSLIKISYSTYNLLQRTSNN</sequence>
<evidence type="ECO:0000313" key="11">
    <source>
        <dbReference type="EMBL" id="KAK0171696.1"/>
    </source>
</evidence>
<evidence type="ECO:0000313" key="12">
    <source>
        <dbReference type="Proteomes" id="UP001168990"/>
    </source>
</evidence>